<dbReference type="PANTHER" id="PTHR10953">
    <property type="entry name" value="UBIQUITIN-ACTIVATING ENZYME E1"/>
    <property type="match status" value="1"/>
</dbReference>
<evidence type="ECO:0000256" key="1">
    <source>
        <dbReference type="ARBA" id="ARBA00004123"/>
    </source>
</evidence>
<dbReference type="GO" id="GO:0019948">
    <property type="term" value="F:SUMO activating enzyme activity"/>
    <property type="evidence" value="ECO:0007669"/>
    <property type="project" value="TreeGrafter"/>
</dbReference>
<dbReference type="GO" id="GO:0004839">
    <property type="term" value="F:ubiquitin activating enzyme activity"/>
    <property type="evidence" value="ECO:0007669"/>
    <property type="project" value="UniProtKB-EC"/>
</dbReference>
<dbReference type="OrthoDB" id="10252231at2759"/>
<gene>
    <name evidence="8" type="primary">AOS1</name>
    <name evidence="8" type="ORF">GGI19_005069</name>
</gene>
<dbReference type="GO" id="GO:0031510">
    <property type="term" value="C:SUMO activating enzyme complex"/>
    <property type="evidence" value="ECO:0007669"/>
    <property type="project" value="TreeGrafter"/>
</dbReference>
<reference evidence="8" key="1">
    <citation type="submission" date="2022-07" db="EMBL/GenBank/DDBJ databases">
        <title>Phylogenomic reconstructions and comparative analyses of Kickxellomycotina fungi.</title>
        <authorList>
            <person name="Reynolds N.K."/>
            <person name="Stajich J.E."/>
            <person name="Barry K."/>
            <person name="Grigoriev I.V."/>
            <person name="Crous P."/>
            <person name="Smith M.E."/>
        </authorList>
    </citation>
    <scope>NUCLEOTIDE SEQUENCE</scope>
    <source>
        <strain evidence="8">BCRC 34297</strain>
    </source>
</reference>
<evidence type="ECO:0000259" key="7">
    <source>
        <dbReference type="Pfam" id="PF00899"/>
    </source>
</evidence>
<dbReference type="Proteomes" id="UP001140011">
    <property type="component" value="Unassembled WGS sequence"/>
</dbReference>
<dbReference type="AlphaFoldDB" id="A0A9W8L9F9"/>
<accession>A0A9W8L9F9</accession>
<name>A0A9W8L9F9_9FUNG</name>
<keyword evidence="5" id="KW-0539">Nucleus</keyword>
<evidence type="ECO:0000256" key="3">
    <source>
        <dbReference type="ARBA" id="ARBA00005673"/>
    </source>
</evidence>
<protein>
    <recommendedName>
        <fullName evidence="6">Ubiquitin-like 1-activating enzyme E1A</fullName>
    </recommendedName>
</protein>
<keyword evidence="4" id="KW-0833">Ubl conjugation pathway</keyword>
<keyword evidence="9" id="KW-1185">Reference proteome</keyword>
<dbReference type="Gene3D" id="3.40.50.720">
    <property type="entry name" value="NAD(P)-binding Rossmann-like Domain"/>
    <property type="match status" value="1"/>
</dbReference>
<sequence length="311" mass="34305">MSQHNGVISKEEEALYDRQIRLWGMEAQSRLRNCSILFVGVKTVTLEACKNLVLGGIGRLSIYDPQPITKLDLETQYYFNESHIGQPKDKVLAEKLAVLNPLVDISAVSSLDDIAGVDLVVSIGRQTMGEWRRKGVKSILADAFGLFGYIFVDCLDSHEYIEEGRVKDPKTGESEVVRSSKVATYKSFEESVKAKVAGGNALRLARKYSPLVFVCQALATMDERVQADSKSAVSQFIKDSLEQRELPQGFVGDELLERVQASWGTEFVPSAAVVGGTLAQEVLKIITLKDMPANNWFTYDGLVSEGITCTL</sequence>
<dbReference type="PRINTS" id="PR01849">
    <property type="entry name" value="UBIQUITINACT"/>
</dbReference>
<comment type="pathway">
    <text evidence="2">Protein modification; protein sumoylation.</text>
</comment>
<dbReference type="InterPro" id="IPR035985">
    <property type="entry name" value="Ubiquitin-activating_enz"/>
</dbReference>
<feature type="domain" description="THIF-type NAD/FAD binding fold" evidence="7">
    <location>
        <begin position="16"/>
        <end position="303"/>
    </location>
</feature>
<dbReference type="SUPFAM" id="SSF69572">
    <property type="entry name" value="Activating enzymes of the ubiquitin-like proteins"/>
    <property type="match status" value="1"/>
</dbReference>
<evidence type="ECO:0000313" key="9">
    <source>
        <dbReference type="Proteomes" id="UP001140011"/>
    </source>
</evidence>
<dbReference type="EMBL" id="JANBUH010000547">
    <property type="protein sequence ID" value="KAJ2750504.1"/>
    <property type="molecule type" value="Genomic_DNA"/>
</dbReference>
<dbReference type="InterPro" id="IPR045886">
    <property type="entry name" value="ThiF/MoeB/HesA"/>
</dbReference>
<proteinExistence type="inferred from homology"/>
<dbReference type="PANTHER" id="PTHR10953:SF162">
    <property type="entry name" value="SUMO-ACTIVATING ENZYME SUBUNIT 1"/>
    <property type="match status" value="1"/>
</dbReference>
<dbReference type="GO" id="GO:0016925">
    <property type="term" value="P:protein sumoylation"/>
    <property type="evidence" value="ECO:0007669"/>
    <property type="project" value="TreeGrafter"/>
</dbReference>
<comment type="similarity">
    <text evidence="3">Belongs to the ubiquitin-activating E1 family.</text>
</comment>
<comment type="subcellular location">
    <subcellularLocation>
        <location evidence="1">Nucleus</location>
    </subcellularLocation>
</comment>
<evidence type="ECO:0000256" key="5">
    <source>
        <dbReference type="ARBA" id="ARBA00023242"/>
    </source>
</evidence>
<keyword evidence="8" id="KW-0436">Ligase</keyword>
<dbReference type="GO" id="GO:0005737">
    <property type="term" value="C:cytoplasm"/>
    <property type="evidence" value="ECO:0007669"/>
    <property type="project" value="TreeGrafter"/>
</dbReference>
<dbReference type="Pfam" id="PF00899">
    <property type="entry name" value="ThiF"/>
    <property type="match status" value="1"/>
</dbReference>
<dbReference type="InterPro" id="IPR000011">
    <property type="entry name" value="UBQ/SUMO-activ_enz_E1-like"/>
</dbReference>
<comment type="caution">
    <text evidence="8">The sequence shown here is derived from an EMBL/GenBank/DDBJ whole genome shotgun (WGS) entry which is preliminary data.</text>
</comment>
<dbReference type="InterPro" id="IPR000594">
    <property type="entry name" value="ThiF_NAD_FAD-bd"/>
</dbReference>
<evidence type="ECO:0000256" key="2">
    <source>
        <dbReference type="ARBA" id="ARBA00004718"/>
    </source>
</evidence>
<organism evidence="8 9">
    <name type="scientific">Coemansia pectinata</name>
    <dbReference type="NCBI Taxonomy" id="1052879"/>
    <lineage>
        <taxon>Eukaryota</taxon>
        <taxon>Fungi</taxon>
        <taxon>Fungi incertae sedis</taxon>
        <taxon>Zoopagomycota</taxon>
        <taxon>Kickxellomycotina</taxon>
        <taxon>Kickxellomycetes</taxon>
        <taxon>Kickxellales</taxon>
        <taxon>Kickxellaceae</taxon>
        <taxon>Coemansia</taxon>
    </lineage>
</organism>
<evidence type="ECO:0000256" key="6">
    <source>
        <dbReference type="ARBA" id="ARBA00044354"/>
    </source>
</evidence>
<evidence type="ECO:0000313" key="8">
    <source>
        <dbReference type="EMBL" id="KAJ2750504.1"/>
    </source>
</evidence>
<evidence type="ECO:0000256" key="4">
    <source>
        <dbReference type="ARBA" id="ARBA00022786"/>
    </source>
</evidence>